<accession>A0A918UWW3</accession>
<dbReference type="RefSeq" id="WP_018473598.1">
    <property type="nucleotide sequence ID" value="NZ_BMWX01000008.1"/>
</dbReference>
<keyword evidence="1" id="KW-0472">Membrane</keyword>
<feature type="domain" description="Mce/MlaD" evidence="2">
    <location>
        <begin position="42"/>
        <end position="114"/>
    </location>
</feature>
<protein>
    <recommendedName>
        <fullName evidence="2">Mce/MlaD domain-containing protein</fullName>
    </recommendedName>
</protein>
<keyword evidence="1" id="KW-1133">Transmembrane helix</keyword>
<keyword evidence="4" id="KW-1185">Reference proteome</keyword>
<dbReference type="EMBL" id="BMWX01000008">
    <property type="protein sequence ID" value="GGZ38835.1"/>
    <property type="molecule type" value="Genomic_DNA"/>
</dbReference>
<feature type="transmembrane region" description="Helical" evidence="1">
    <location>
        <begin position="9"/>
        <end position="31"/>
    </location>
</feature>
<proteinExistence type="predicted"/>
<dbReference type="Pfam" id="PF02470">
    <property type="entry name" value="MlaD"/>
    <property type="match status" value="1"/>
</dbReference>
<dbReference type="Proteomes" id="UP000619457">
    <property type="component" value="Unassembled WGS sequence"/>
</dbReference>
<dbReference type="AlphaFoldDB" id="A0A918UWW3"/>
<evidence type="ECO:0000313" key="3">
    <source>
        <dbReference type="EMBL" id="GGZ38835.1"/>
    </source>
</evidence>
<evidence type="ECO:0000256" key="1">
    <source>
        <dbReference type="SAM" id="Phobius"/>
    </source>
</evidence>
<reference evidence="3" key="1">
    <citation type="journal article" date="2014" name="Int. J. Syst. Evol. Microbiol.">
        <title>Complete genome sequence of Corynebacterium casei LMG S-19264T (=DSM 44701T), isolated from a smear-ripened cheese.</title>
        <authorList>
            <consortium name="US DOE Joint Genome Institute (JGI-PGF)"/>
            <person name="Walter F."/>
            <person name="Albersmeier A."/>
            <person name="Kalinowski J."/>
            <person name="Ruckert C."/>
        </authorList>
    </citation>
    <scope>NUCLEOTIDE SEQUENCE</scope>
    <source>
        <strain evidence="3">KCTC 12368</strain>
    </source>
</reference>
<keyword evidence="1" id="KW-0812">Transmembrane</keyword>
<evidence type="ECO:0000259" key="2">
    <source>
        <dbReference type="Pfam" id="PF02470"/>
    </source>
</evidence>
<organism evidence="3 4">
    <name type="scientific">Echinicola pacifica</name>
    <dbReference type="NCBI Taxonomy" id="346377"/>
    <lineage>
        <taxon>Bacteria</taxon>
        <taxon>Pseudomonadati</taxon>
        <taxon>Bacteroidota</taxon>
        <taxon>Cytophagia</taxon>
        <taxon>Cytophagales</taxon>
        <taxon>Cyclobacteriaceae</taxon>
        <taxon>Echinicola</taxon>
    </lineage>
</organism>
<dbReference type="InterPro" id="IPR052336">
    <property type="entry name" value="MlaD_Phospholipid_Transporter"/>
</dbReference>
<dbReference type="PANTHER" id="PTHR33371:SF4">
    <property type="entry name" value="INTERMEMBRANE PHOSPHOLIPID TRANSPORT SYSTEM BINDING PROTEIN MLAD"/>
    <property type="match status" value="1"/>
</dbReference>
<dbReference type="InterPro" id="IPR003399">
    <property type="entry name" value="Mce/MlaD"/>
</dbReference>
<dbReference type="PANTHER" id="PTHR33371">
    <property type="entry name" value="INTERMEMBRANE PHOSPHOLIPID TRANSPORT SYSTEM BINDING PROTEIN MLAD-RELATED"/>
    <property type="match status" value="1"/>
</dbReference>
<reference evidence="3" key="2">
    <citation type="submission" date="2020-09" db="EMBL/GenBank/DDBJ databases">
        <authorList>
            <person name="Sun Q."/>
            <person name="Kim S."/>
        </authorList>
    </citation>
    <scope>NUCLEOTIDE SEQUENCE</scope>
    <source>
        <strain evidence="3">KCTC 12368</strain>
    </source>
</reference>
<comment type="caution">
    <text evidence="3">The sequence shown here is derived from an EMBL/GenBank/DDBJ whole genome shotgun (WGS) entry which is preliminary data.</text>
</comment>
<evidence type="ECO:0000313" key="4">
    <source>
        <dbReference type="Proteomes" id="UP000619457"/>
    </source>
</evidence>
<name>A0A918UWW3_9BACT</name>
<gene>
    <name evidence="3" type="ORF">GCM10007049_35030</name>
</gene>
<sequence length="331" mass="35894">MKNDNKKSVIVGIFVLVGIIIAVLGILTLGAQQKVFVKSFKLSAVFDDVQGLQAGNNVWFSGVKIGTVSAIRFYGQSQVEIELNVDVEAREYIRKDSKATISSDGLIGNRIIVIYGGTTQAPAIENGDRLLAVMPLDTDNMMETLQENNQNLVSITNDLKVLTGKIAKGEGIVGAVLTDTLLAQNFKNTVASLEQTAAHGQKMARDLGTFTASLNREGTMMYELANDTTIFSSLKATASELQNTSEEASSAAQNFNAASGKLTDKDNALGMLLNDEEFAQYIKETLKNAETTSELLNDNLEALEYAWIMRKAHKRKDKAEAKEAEEAAKGN</sequence>